<feature type="region of interest" description="Disordered" evidence="1">
    <location>
        <begin position="1"/>
        <end position="29"/>
    </location>
</feature>
<evidence type="ECO:0000313" key="2">
    <source>
        <dbReference type="EMBL" id="KAH0539056.1"/>
    </source>
</evidence>
<comment type="caution">
    <text evidence="2">The sequence shown here is derived from an EMBL/GenBank/DDBJ whole genome shotgun (WGS) entry which is preliminary data.</text>
</comment>
<proteinExistence type="predicted"/>
<reference evidence="2" key="1">
    <citation type="submission" date="2021-03" db="EMBL/GenBank/DDBJ databases">
        <title>Comparative genomics and phylogenomic investigation of the class Geoglossomycetes provide insights into ecological specialization and systematics.</title>
        <authorList>
            <person name="Melie T."/>
            <person name="Pirro S."/>
            <person name="Miller A.N."/>
            <person name="Quandt A."/>
        </authorList>
    </citation>
    <scope>NUCLEOTIDE SEQUENCE</scope>
    <source>
        <strain evidence="2">GBOQ0MN5Z8</strain>
    </source>
</reference>
<evidence type="ECO:0000313" key="3">
    <source>
        <dbReference type="Proteomes" id="UP000698800"/>
    </source>
</evidence>
<dbReference type="OrthoDB" id="5336565at2759"/>
<protein>
    <submittedName>
        <fullName evidence="2">Uncharacterized protein</fullName>
    </submittedName>
</protein>
<feature type="compositionally biased region" description="Basic and acidic residues" evidence="1">
    <location>
        <begin position="1"/>
        <end position="12"/>
    </location>
</feature>
<evidence type="ECO:0000256" key="1">
    <source>
        <dbReference type="SAM" id="MobiDB-lite"/>
    </source>
</evidence>
<organism evidence="2 3">
    <name type="scientific">Glutinoglossum americanum</name>
    <dbReference type="NCBI Taxonomy" id="1670608"/>
    <lineage>
        <taxon>Eukaryota</taxon>
        <taxon>Fungi</taxon>
        <taxon>Dikarya</taxon>
        <taxon>Ascomycota</taxon>
        <taxon>Pezizomycotina</taxon>
        <taxon>Geoglossomycetes</taxon>
        <taxon>Geoglossales</taxon>
        <taxon>Geoglossaceae</taxon>
        <taxon>Glutinoglossum</taxon>
    </lineage>
</organism>
<feature type="region of interest" description="Disordered" evidence="1">
    <location>
        <begin position="415"/>
        <end position="455"/>
    </location>
</feature>
<dbReference type="AlphaFoldDB" id="A0A9P8L2J7"/>
<dbReference type="EMBL" id="JAGHQL010000088">
    <property type="protein sequence ID" value="KAH0539056.1"/>
    <property type="molecule type" value="Genomic_DNA"/>
</dbReference>
<sequence length="455" mass="51060">MTTELVVDHHSLSADAELPPKLPSESTERPSIWDTLPKVWLTGYALKAFDRRTAQPTKFSSPISVGLPDLRKGHSKELKKFAKRGGPDLCDLRGCRYRRPGHPKPIKPRNLPNTVAISPEMDFYTWCEDGPYPKGKTTAYDKNFEYFLTMNGIYGCLHYNPDHSTNPKPNNWDDIQQRLLTRRASLSQEQFSDHDFRAFAEADAQALNEGTLMTRSFSTIRGELNDRKFYHMYSFAFDNLDPLINANLVNAKPDFYDGAYPTEVPVQVRMKLDKDILPAKVKDAPCLPNFFTEGKGRTGNLTVARRQGLYDGALGARGIYKLQSFIAGGTAACDDNAYTISATYVDGSLALYTHHISGPGPEAPLGKLQCFTSQLGRWNIADDIETFRRGVSAFRNARDWAKEQRDKFIKSSHEVVSLPSARKRSISEVEDPSGAAEMPKSKRLQEDGNGRSRHS</sequence>
<gene>
    <name evidence="2" type="ORF">FGG08_004402</name>
</gene>
<dbReference type="Proteomes" id="UP000698800">
    <property type="component" value="Unassembled WGS sequence"/>
</dbReference>
<name>A0A9P8L2J7_9PEZI</name>
<accession>A0A9P8L2J7</accession>
<feature type="compositionally biased region" description="Basic and acidic residues" evidence="1">
    <location>
        <begin position="439"/>
        <end position="455"/>
    </location>
</feature>
<keyword evidence="3" id="KW-1185">Reference proteome</keyword>